<dbReference type="PANTHER" id="PTHR32305:SF17">
    <property type="entry name" value="TRNA NUCLEASE WAPA"/>
    <property type="match status" value="1"/>
</dbReference>
<dbReference type="EMBL" id="JACJIP010000018">
    <property type="protein sequence ID" value="MBA9086384.1"/>
    <property type="molecule type" value="Genomic_DNA"/>
</dbReference>
<keyword evidence="4" id="KW-1185">Reference proteome</keyword>
<evidence type="ECO:0000259" key="2">
    <source>
        <dbReference type="Pfam" id="PF25023"/>
    </source>
</evidence>
<gene>
    <name evidence="3" type="ORF">FHR92_002862</name>
</gene>
<sequence length="189" mass="21715">MTLDDGTAVEYKYNGDNLLVERKEGSKKTRYYYDGQVIIAEVIVQADGSTKLKASYFYGNPLLMRENANDQKGYYLTNSQGDVIDIRNHLGNSINQYTYDIWGNVLTVNEIVENSFRYSGEYWDDATNLQYLCARWYDPSVGRFITEDTYEGELNNPLSLNLYTYVKNNPVVCFLRGEFENMGVSNKSA</sequence>
<organism evidence="3 4">
    <name type="scientific">Fontibacillus solani</name>
    <dbReference type="NCBI Taxonomy" id="1572857"/>
    <lineage>
        <taxon>Bacteria</taxon>
        <taxon>Bacillati</taxon>
        <taxon>Bacillota</taxon>
        <taxon>Bacilli</taxon>
        <taxon>Bacillales</taxon>
        <taxon>Paenibacillaceae</taxon>
        <taxon>Fontibacillus</taxon>
    </lineage>
</organism>
<accession>A0A7W3SUJ7</accession>
<evidence type="ECO:0000256" key="1">
    <source>
        <dbReference type="ARBA" id="ARBA00022737"/>
    </source>
</evidence>
<keyword evidence="1" id="KW-0677">Repeat</keyword>
<dbReference type="InterPro" id="IPR050708">
    <property type="entry name" value="T6SS_VgrG/RHS"/>
</dbReference>
<reference evidence="3 4" key="1">
    <citation type="submission" date="2020-08" db="EMBL/GenBank/DDBJ databases">
        <title>Genomic Encyclopedia of Type Strains, Phase III (KMG-III): the genomes of soil and plant-associated and newly described type strains.</title>
        <authorList>
            <person name="Whitman W."/>
        </authorList>
    </citation>
    <scope>NUCLEOTIDE SEQUENCE [LARGE SCALE GENOMIC DNA]</scope>
    <source>
        <strain evidence="3 4">CECT 8693</strain>
    </source>
</reference>
<dbReference type="Pfam" id="PF25023">
    <property type="entry name" value="TEN_YD-shell"/>
    <property type="match status" value="1"/>
</dbReference>
<dbReference type="InterPro" id="IPR056823">
    <property type="entry name" value="TEN-like_YD-shell"/>
</dbReference>
<dbReference type="NCBIfam" id="TIGR03696">
    <property type="entry name" value="Rhs_assc_core"/>
    <property type="match status" value="1"/>
</dbReference>
<dbReference type="PANTHER" id="PTHR32305">
    <property type="match status" value="1"/>
</dbReference>
<dbReference type="InterPro" id="IPR022385">
    <property type="entry name" value="Rhs_assc_core"/>
</dbReference>
<evidence type="ECO:0000313" key="3">
    <source>
        <dbReference type="EMBL" id="MBA9086384.1"/>
    </source>
</evidence>
<proteinExistence type="predicted"/>
<dbReference type="AlphaFoldDB" id="A0A7W3SUJ7"/>
<comment type="caution">
    <text evidence="3">The sequence shown here is derived from an EMBL/GenBank/DDBJ whole genome shotgun (WGS) entry which is preliminary data.</text>
</comment>
<dbReference type="Gene3D" id="2.180.10.10">
    <property type="entry name" value="RHS repeat-associated core"/>
    <property type="match status" value="1"/>
</dbReference>
<evidence type="ECO:0000313" key="4">
    <source>
        <dbReference type="Proteomes" id="UP000567067"/>
    </source>
</evidence>
<dbReference type="RefSeq" id="WP_312870035.1">
    <property type="nucleotide sequence ID" value="NZ_JACJIP010000018.1"/>
</dbReference>
<protein>
    <submittedName>
        <fullName evidence="3">RHS repeat-associated protein</fullName>
    </submittedName>
</protein>
<dbReference type="Proteomes" id="UP000567067">
    <property type="component" value="Unassembled WGS sequence"/>
</dbReference>
<name>A0A7W3SUJ7_9BACL</name>
<feature type="domain" description="Teneurin-like YD-shell" evidence="2">
    <location>
        <begin position="8"/>
        <end position="171"/>
    </location>
</feature>